<dbReference type="SUPFAM" id="SSF54631">
    <property type="entry name" value="CBS-domain pair"/>
    <property type="match status" value="1"/>
</dbReference>
<comment type="caution">
    <text evidence="4">The sequence shown here is derived from an EMBL/GenBank/DDBJ whole genome shotgun (WGS) entry which is preliminary data.</text>
</comment>
<feature type="domain" description="CBS" evidence="3">
    <location>
        <begin position="7"/>
        <end position="63"/>
    </location>
</feature>
<dbReference type="SMART" id="SM00116">
    <property type="entry name" value="CBS"/>
    <property type="match status" value="2"/>
</dbReference>
<dbReference type="Pfam" id="PF00571">
    <property type="entry name" value="CBS"/>
    <property type="match status" value="2"/>
</dbReference>
<feature type="domain" description="CBS" evidence="3">
    <location>
        <begin position="72"/>
        <end position="129"/>
    </location>
</feature>
<proteinExistence type="predicted"/>
<dbReference type="PANTHER" id="PTHR43080:SF2">
    <property type="entry name" value="CBS DOMAIN-CONTAINING PROTEIN"/>
    <property type="match status" value="1"/>
</dbReference>
<evidence type="ECO:0000256" key="1">
    <source>
        <dbReference type="ARBA" id="ARBA00023122"/>
    </source>
</evidence>
<dbReference type="InterPro" id="IPR051257">
    <property type="entry name" value="Diverse_CBS-Domain"/>
</dbReference>
<gene>
    <name evidence="4" type="ORF">D1O30_20040</name>
</gene>
<organism evidence="4 5">
    <name type="scientific">Methylocystis hirsuta</name>
    <dbReference type="NCBI Taxonomy" id="369798"/>
    <lineage>
        <taxon>Bacteria</taxon>
        <taxon>Pseudomonadati</taxon>
        <taxon>Pseudomonadota</taxon>
        <taxon>Alphaproteobacteria</taxon>
        <taxon>Hyphomicrobiales</taxon>
        <taxon>Methylocystaceae</taxon>
        <taxon>Methylocystis</taxon>
    </lineage>
</organism>
<dbReference type="InterPro" id="IPR046342">
    <property type="entry name" value="CBS_dom_sf"/>
</dbReference>
<sequence length="139" mass="15290">MKVRDVMHRGVEWLSPDTPIATVAKKMLEHDIGAIPIGENDRLVGMVTDRDITIRAVAQGKDISKLTARDVMTSGVIYCRDAEEINDAARIMESKQIRRLPVIDENKRMVGIVTLGDISQAGSRDLSAEVMKAVSAHHA</sequence>
<dbReference type="AlphaFoldDB" id="A0A3M9XJ32"/>
<evidence type="ECO:0000313" key="4">
    <source>
        <dbReference type="EMBL" id="RNJ48119.1"/>
    </source>
</evidence>
<dbReference type="RefSeq" id="WP_123177865.1">
    <property type="nucleotide sequence ID" value="NZ_QWDD01000003.1"/>
</dbReference>
<dbReference type="InterPro" id="IPR000644">
    <property type="entry name" value="CBS_dom"/>
</dbReference>
<dbReference type="OrthoDB" id="9802114at2"/>
<name>A0A3M9XJ32_9HYPH</name>
<dbReference type="EMBL" id="QWDD01000003">
    <property type="protein sequence ID" value="RNJ48119.1"/>
    <property type="molecule type" value="Genomic_DNA"/>
</dbReference>
<dbReference type="PANTHER" id="PTHR43080">
    <property type="entry name" value="CBS DOMAIN-CONTAINING PROTEIN CBSX3, MITOCHONDRIAL"/>
    <property type="match status" value="1"/>
</dbReference>
<evidence type="ECO:0000256" key="2">
    <source>
        <dbReference type="PROSITE-ProRule" id="PRU00703"/>
    </source>
</evidence>
<keyword evidence="1 2" id="KW-0129">CBS domain</keyword>
<keyword evidence="5" id="KW-1185">Reference proteome</keyword>
<accession>A0A3M9XJ32</accession>
<reference evidence="4 5" key="1">
    <citation type="submission" date="2018-08" db="EMBL/GenBank/DDBJ databases">
        <title>Genome sequence of Methylocystis hirsuta CSC1, a methanotroph able to accumulate PHAs.</title>
        <authorList>
            <person name="Bordel S."/>
            <person name="Rodriguez E."/>
            <person name="Gancedo J."/>
            <person name="Munoz R."/>
        </authorList>
    </citation>
    <scope>NUCLEOTIDE SEQUENCE [LARGE SCALE GENOMIC DNA]</scope>
    <source>
        <strain evidence="4 5">CSC1</strain>
    </source>
</reference>
<dbReference type="Gene3D" id="3.10.580.10">
    <property type="entry name" value="CBS-domain"/>
    <property type="match status" value="1"/>
</dbReference>
<dbReference type="Proteomes" id="UP000268623">
    <property type="component" value="Unassembled WGS sequence"/>
</dbReference>
<dbReference type="CDD" id="cd04622">
    <property type="entry name" value="CBS_pair_HRP1_like"/>
    <property type="match status" value="1"/>
</dbReference>
<evidence type="ECO:0000313" key="5">
    <source>
        <dbReference type="Proteomes" id="UP000268623"/>
    </source>
</evidence>
<dbReference type="PROSITE" id="PS51371">
    <property type="entry name" value="CBS"/>
    <property type="match status" value="2"/>
</dbReference>
<evidence type="ECO:0000259" key="3">
    <source>
        <dbReference type="PROSITE" id="PS51371"/>
    </source>
</evidence>
<protein>
    <submittedName>
        <fullName evidence="4">CBS domain-containing protein</fullName>
    </submittedName>
</protein>